<proteinExistence type="predicted"/>
<evidence type="ECO:0000313" key="2">
    <source>
        <dbReference type="Proteomes" id="UP000005475"/>
    </source>
</evidence>
<dbReference type="Proteomes" id="UP000005475">
    <property type="component" value="Unassembled WGS sequence"/>
</dbReference>
<evidence type="ECO:0000313" key="1">
    <source>
        <dbReference type="EMBL" id="EDO10054.1"/>
    </source>
</evidence>
<reference evidence="2" key="2">
    <citation type="submission" date="2007-04" db="EMBL/GenBank/DDBJ databases">
        <title>Draft genome sequence of Bacteroides ovatus (ATCC 8483).</title>
        <authorList>
            <person name="Sudarsanam P."/>
            <person name="Ley R."/>
            <person name="Guruge J."/>
            <person name="Turnbaugh P.J."/>
            <person name="Mahowald M."/>
            <person name="Liep D."/>
            <person name="Gordon J."/>
        </authorList>
    </citation>
    <scope>NUCLEOTIDE SEQUENCE [LARGE SCALE GENOMIC DNA]</scope>
    <source>
        <strain evidence="2">ATCC 8483 / DSM 1896 / JCM 5824 / BCRC 10623 / CCUG 4943 / NCTC 11153</strain>
    </source>
</reference>
<reference evidence="1 2" key="1">
    <citation type="submission" date="2007-03" db="EMBL/GenBank/DDBJ databases">
        <authorList>
            <person name="Fulton L."/>
            <person name="Clifton S."/>
            <person name="Fulton B."/>
            <person name="Xu J."/>
            <person name="Minx P."/>
            <person name="Pepin K.H."/>
            <person name="Johnson M."/>
            <person name="Thiruvilangam P."/>
            <person name="Bhonagiri V."/>
            <person name="Nash W.E."/>
            <person name="Mardis E.R."/>
            <person name="Wilson R.K."/>
        </authorList>
    </citation>
    <scope>NUCLEOTIDE SEQUENCE [LARGE SCALE GENOMIC DNA]</scope>
    <source>
        <strain evidence="2">ATCC 8483 / DSM 1896 / JCM 5824 / BCRC 10623 / CCUG 4943 / NCTC 11153</strain>
    </source>
</reference>
<protein>
    <submittedName>
        <fullName evidence="1">Uncharacterized protein</fullName>
    </submittedName>
</protein>
<accession>A0AAN3D588</accession>
<gene>
    <name evidence="1" type="ORF">BACOVA_04435</name>
</gene>
<dbReference type="EMBL" id="AAXF02000053">
    <property type="protein sequence ID" value="EDO10054.1"/>
    <property type="molecule type" value="Genomic_DNA"/>
</dbReference>
<dbReference type="AlphaFoldDB" id="A0AAN3D588"/>
<comment type="caution">
    <text evidence="1">The sequence shown here is derived from an EMBL/GenBank/DDBJ whole genome shotgun (WGS) entry which is preliminary data.</text>
</comment>
<organism evidence="1 2">
    <name type="scientific">Bacteroides ovatus (strain ATCC 8483 / DSM 1896 / JCM 5824 / BCRC 10623 / CCUG 4943 / NCTC 11153)</name>
    <dbReference type="NCBI Taxonomy" id="411476"/>
    <lineage>
        <taxon>Bacteria</taxon>
        <taxon>Pseudomonadati</taxon>
        <taxon>Bacteroidota</taxon>
        <taxon>Bacteroidia</taxon>
        <taxon>Bacteroidales</taxon>
        <taxon>Bacteroidaceae</taxon>
        <taxon>Bacteroides</taxon>
    </lineage>
</organism>
<sequence length="39" mass="4586">MFFITAIVLSSLRSETIKRHKKGCYQCSNRSSLFLLFME</sequence>
<name>A0AAN3D588_BACO1</name>